<proteinExistence type="predicted"/>
<keyword evidence="3" id="KW-1185">Reference proteome</keyword>
<sequence length="131" mass="14889">MPLNKNVTQFLDELDHPLRQEIEALRLLILDASPLLEENIKWNGPNYSVGAEDRITMKIQPPKQIQLVFHRGAKVKEQPKERLVADASRLLAWKENDRAIAAFKNKEAVEAGRLALSAIVREWIAATIETL</sequence>
<dbReference type="SUPFAM" id="SSF159888">
    <property type="entry name" value="YdhG-like"/>
    <property type="match status" value="1"/>
</dbReference>
<feature type="domain" description="YdhG-like" evidence="1">
    <location>
        <begin position="19"/>
        <end position="124"/>
    </location>
</feature>
<protein>
    <submittedName>
        <fullName evidence="2">Uncharacterized protein DUF1801</fullName>
    </submittedName>
</protein>
<comment type="caution">
    <text evidence="2">The sequence shown here is derived from an EMBL/GenBank/DDBJ whole genome shotgun (WGS) entry which is preliminary data.</text>
</comment>
<dbReference type="EMBL" id="PYAS01000001">
    <property type="protein sequence ID" value="PSL34043.1"/>
    <property type="molecule type" value="Genomic_DNA"/>
</dbReference>
<gene>
    <name evidence="2" type="ORF">CLV60_101412</name>
</gene>
<dbReference type="Pfam" id="PF08818">
    <property type="entry name" value="DUF1801"/>
    <property type="match status" value="1"/>
</dbReference>
<evidence type="ECO:0000259" key="1">
    <source>
        <dbReference type="Pfam" id="PF08818"/>
    </source>
</evidence>
<dbReference type="OrthoDB" id="9811812at2"/>
<name>A0A2P8GJA0_9BACT</name>
<dbReference type="AlphaFoldDB" id="A0A2P8GJA0"/>
<reference evidence="2 3" key="1">
    <citation type="submission" date="2018-03" db="EMBL/GenBank/DDBJ databases">
        <title>Genomic Encyclopedia of Archaeal and Bacterial Type Strains, Phase II (KMG-II): from individual species to whole genera.</title>
        <authorList>
            <person name="Goeker M."/>
        </authorList>
    </citation>
    <scope>NUCLEOTIDE SEQUENCE [LARGE SCALE GENOMIC DNA]</scope>
    <source>
        <strain evidence="2 3">DSM 29057</strain>
    </source>
</reference>
<evidence type="ECO:0000313" key="2">
    <source>
        <dbReference type="EMBL" id="PSL34043.1"/>
    </source>
</evidence>
<dbReference type="InterPro" id="IPR014922">
    <property type="entry name" value="YdhG-like"/>
</dbReference>
<evidence type="ECO:0000313" key="3">
    <source>
        <dbReference type="Proteomes" id="UP000241964"/>
    </source>
</evidence>
<organism evidence="2 3">
    <name type="scientific">Dyadobacter jiangsuensis</name>
    <dbReference type="NCBI Taxonomy" id="1591085"/>
    <lineage>
        <taxon>Bacteria</taxon>
        <taxon>Pseudomonadati</taxon>
        <taxon>Bacteroidota</taxon>
        <taxon>Cytophagia</taxon>
        <taxon>Cytophagales</taxon>
        <taxon>Spirosomataceae</taxon>
        <taxon>Dyadobacter</taxon>
    </lineage>
</organism>
<dbReference type="Proteomes" id="UP000241964">
    <property type="component" value="Unassembled WGS sequence"/>
</dbReference>
<dbReference type="RefSeq" id="WP_106593703.1">
    <property type="nucleotide sequence ID" value="NZ_PYAS01000001.1"/>
</dbReference>
<accession>A0A2P8GJA0</accession>